<dbReference type="AlphaFoldDB" id="A0A9W2ULE7"/>
<feature type="compositionally biased region" description="Low complexity" evidence="1">
    <location>
        <begin position="351"/>
        <end position="371"/>
    </location>
</feature>
<evidence type="ECO:0000256" key="1">
    <source>
        <dbReference type="SAM" id="MobiDB-lite"/>
    </source>
</evidence>
<dbReference type="RefSeq" id="XP_053747200.1">
    <property type="nucleotide sequence ID" value="XM_053891225.1"/>
</dbReference>
<feature type="compositionally biased region" description="Pro residues" evidence="1">
    <location>
        <begin position="28"/>
        <end position="43"/>
    </location>
</feature>
<accession>A0A9W2ULE7</accession>
<protein>
    <submittedName>
        <fullName evidence="3">Spidroin-1-like</fullName>
    </submittedName>
</protein>
<feature type="compositionally biased region" description="Low complexity" evidence="1">
    <location>
        <begin position="211"/>
        <end position="220"/>
    </location>
</feature>
<organism evidence="2 3">
    <name type="scientific">Panthera pardus</name>
    <name type="common">Leopard</name>
    <name type="synonym">Felis pardus</name>
    <dbReference type="NCBI Taxonomy" id="9691"/>
    <lineage>
        <taxon>Eukaryota</taxon>
        <taxon>Metazoa</taxon>
        <taxon>Chordata</taxon>
        <taxon>Craniata</taxon>
        <taxon>Vertebrata</taxon>
        <taxon>Euteleostomi</taxon>
        <taxon>Mammalia</taxon>
        <taxon>Eutheria</taxon>
        <taxon>Laurasiatheria</taxon>
        <taxon>Carnivora</taxon>
        <taxon>Feliformia</taxon>
        <taxon>Felidae</taxon>
        <taxon>Pantherinae</taxon>
        <taxon>Panthera</taxon>
    </lineage>
</organism>
<sequence>MATAASLAFPAIRGDPGGPAPRRWGRDPPAPPAPPPPASPPPRGHLWVVTVRVPQPPHLGDDQRFAVLAAALQGEAPWGAAAQLHLHQAPAVGRPRVGLGQALGPRAGLGALHGAGRGGGAAAQPPGPVRPAPMQSGEPRPAEGEGRSVRSCRRRPVANLRGNLGGKCRPGPGREPGAGGAAHGGGRAGQGAGPARSRARAARRAGGGARAGLPGAARRVGGTGGGARSGTRAAAEGRRGQRRSGRGRPGLVPRGRGPARTRCRCRRPGMRVRARGSPRLPRGWKGGEGRRAHGTCASCRCGSAPRLAPLQSCPEGGRGRSAHSGPRAAPWGRGAAGDREANSGPSSRASAGRPLEAPGAPALRPGGRAAAVTSPDAGARLSLQSGSIQD</sequence>
<feature type="compositionally biased region" description="Gly residues" evidence="1">
    <location>
        <begin position="174"/>
        <end position="192"/>
    </location>
</feature>
<evidence type="ECO:0000313" key="2">
    <source>
        <dbReference type="Proteomes" id="UP001165780"/>
    </source>
</evidence>
<evidence type="ECO:0000313" key="3">
    <source>
        <dbReference type="RefSeq" id="XP_053747200.1"/>
    </source>
</evidence>
<dbReference type="GeneID" id="128773742"/>
<feature type="region of interest" description="Disordered" evidence="1">
    <location>
        <begin position="1"/>
        <end position="45"/>
    </location>
</feature>
<keyword evidence="2" id="KW-1185">Reference proteome</keyword>
<reference evidence="3" key="1">
    <citation type="submission" date="2025-08" db="UniProtKB">
        <authorList>
            <consortium name="RefSeq"/>
        </authorList>
    </citation>
    <scope>IDENTIFICATION</scope>
    <source>
        <tissue evidence="3">Whole blood</tissue>
    </source>
</reference>
<feature type="region of interest" description="Disordered" evidence="1">
    <location>
        <begin position="108"/>
        <end position="390"/>
    </location>
</feature>
<feature type="compositionally biased region" description="Gly residues" evidence="1">
    <location>
        <begin position="111"/>
        <end position="121"/>
    </location>
</feature>
<dbReference type="Proteomes" id="UP001165780">
    <property type="component" value="Unplaced"/>
</dbReference>
<name>A0A9W2ULE7_PANPR</name>
<feature type="compositionally biased region" description="Basic residues" evidence="1">
    <location>
        <begin position="257"/>
        <end position="276"/>
    </location>
</feature>
<gene>
    <name evidence="3" type="primary">LOC128773742</name>
</gene>
<proteinExistence type="predicted"/>